<reference evidence="2" key="1">
    <citation type="journal article" date="2019" name="PLoS Negl. Trop. Dis.">
        <title>Revisiting the worldwide diversity of Leptospira species in the environment.</title>
        <authorList>
            <person name="Vincent A.T."/>
            <person name="Schiettekatte O."/>
            <person name="Bourhy P."/>
            <person name="Veyrier F.J."/>
            <person name="Picardeau M."/>
        </authorList>
    </citation>
    <scope>NUCLEOTIDE SEQUENCE [LARGE SCALE GENOMIC DNA]</scope>
    <source>
        <strain evidence="2">201800287</strain>
    </source>
</reference>
<dbReference type="RefSeq" id="WP_135602121.1">
    <property type="nucleotide sequence ID" value="NZ_RQFK01000026.1"/>
</dbReference>
<accession>A0A4V3JJX1</accession>
<evidence type="ECO:0000259" key="1">
    <source>
        <dbReference type="Pfam" id="PF01965"/>
    </source>
</evidence>
<sequence length="202" mass="22662">MLQIGILIFPEVEVMDFAGPFEVFSIAETKDQKKLCNVFLVAENLSPVKARNGMIVLPNFQYTNCPSMDILIVPGGYGAEELEIKNQTTLSWIKANYLKVKHLASICTGAFLLAEIGLLDHLEVTTHWMDIETLKNNYPMLNVKENVRYTDNGKILTSGGISSGIHLSFYLLQKLFGSEVASRTAKRMEYDWSSSSLNKHKP</sequence>
<gene>
    <name evidence="2" type="ORF">EHQ24_13620</name>
</gene>
<evidence type="ECO:0000313" key="2">
    <source>
        <dbReference type="EMBL" id="TGK82294.1"/>
    </source>
</evidence>
<proteinExistence type="predicted"/>
<keyword evidence="3" id="KW-1185">Reference proteome</keyword>
<dbReference type="PANTHER" id="PTHR43130">
    <property type="entry name" value="ARAC-FAMILY TRANSCRIPTIONAL REGULATOR"/>
    <property type="match status" value="1"/>
</dbReference>
<organism evidence="2 3">
    <name type="scientific">Leptospira noumeaensis</name>
    <dbReference type="NCBI Taxonomy" id="2484964"/>
    <lineage>
        <taxon>Bacteria</taxon>
        <taxon>Pseudomonadati</taxon>
        <taxon>Spirochaetota</taxon>
        <taxon>Spirochaetia</taxon>
        <taxon>Leptospirales</taxon>
        <taxon>Leptospiraceae</taxon>
        <taxon>Leptospira</taxon>
    </lineage>
</organism>
<evidence type="ECO:0000313" key="3">
    <source>
        <dbReference type="Proteomes" id="UP000298009"/>
    </source>
</evidence>
<dbReference type="InterPro" id="IPR029062">
    <property type="entry name" value="Class_I_gatase-like"/>
</dbReference>
<dbReference type="AlphaFoldDB" id="A0A4V3JJX1"/>
<dbReference type="Pfam" id="PF01965">
    <property type="entry name" value="DJ-1_PfpI"/>
    <property type="match status" value="1"/>
</dbReference>
<dbReference type="InterPro" id="IPR052158">
    <property type="entry name" value="INH-QAR"/>
</dbReference>
<dbReference type="SUPFAM" id="SSF52317">
    <property type="entry name" value="Class I glutamine amidotransferase-like"/>
    <property type="match status" value="1"/>
</dbReference>
<dbReference type="InterPro" id="IPR002818">
    <property type="entry name" value="DJ-1/PfpI"/>
</dbReference>
<dbReference type="PANTHER" id="PTHR43130:SF14">
    <property type="entry name" value="DJ-1_PFPI DOMAIN-CONTAINING PROTEIN"/>
    <property type="match status" value="1"/>
</dbReference>
<feature type="domain" description="DJ-1/PfpI" evidence="1">
    <location>
        <begin position="4"/>
        <end position="172"/>
    </location>
</feature>
<name>A0A4V3JJX1_9LEPT</name>
<comment type="caution">
    <text evidence="2">The sequence shown here is derived from an EMBL/GenBank/DDBJ whole genome shotgun (WGS) entry which is preliminary data.</text>
</comment>
<dbReference type="GO" id="GO:0006355">
    <property type="term" value="P:regulation of DNA-templated transcription"/>
    <property type="evidence" value="ECO:0007669"/>
    <property type="project" value="TreeGrafter"/>
</dbReference>
<dbReference type="CDD" id="cd03139">
    <property type="entry name" value="GATase1_PfpI_2"/>
    <property type="match status" value="1"/>
</dbReference>
<dbReference type="Gene3D" id="3.40.50.880">
    <property type="match status" value="1"/>
</dbReference>
<dbReference type="OrthoDB" id="6382410at2"/>
<dbReference type="EMBL" id="RQFK01000026">
    <property type="protein sequence ID" value="TGK82294.1"/>
    <property type="molecule type" value="Genomic_DNA"/>
</dbReference>
<dbReference type="Proteomes" id="UP000298009">
    <property type="component" value="Unassembled WGS sequence"/>
</dbReference>
<protein>
    <submittedName>
        <fullName evidence="2">DJ-1/PfpI family protein</fullName>
    </submittedName>
</protein>